<evidence type="ECO:0000256" key="1">
    <source>
        <dbReference type="ARBA" id="ARBA00000971"/>
    </source>
</evidence>
<evidence type="ECO:0000256" key="2">
    <source>
        <dbReference type="ARBA" id="ARBA00006577"/>
    </source>
</evidence>
<dbReference type="PANTHER" id="PTHR43811">
    <property type="entry name" value="FKBP-TYPE PEPTIDYL-PROLYL CIS-TRANS ISOMERASE FKPA"/>
    <property type="match status" value="1"/>
</dbReference>
<evidence type="ECO:0000256" key="4">
    <source>
        <dbReference type="ARBA" id="ARBA00023235"/>
    </source>
</evidence>
<dbReference type="GO" id="GO:0003755">
    <property type="term" value="F:peptidyl-prolyl cis-trans isomerase activity"/>
    <property type="evidence" value="ECO:0007669"/>
    <property type="project" value="UniProtKB-UniRule"/>
</dbReference>
<sequence>MLSAAAWLFVRKFNSTKESAQQSPSASSSPAVSSAAEGNQQIPMDKISAQEIQVGSGPEAKNGNTVNVHYTGYLIDGKKFDSSLDRGQPFTFTIGAGEVIKGWDIGVAGMKAGGKRRLIIPPAFGYGDKEVGNGLIPPNSILIFDVELLIIKK</sequence>
<name>A0A0G1L3T2_9BACT</name>
<keyword evidence="3 5" id="KW-0697">Rotamase</keyword>
<keyword evidence="4 5" id="KW-0413">Isomerase</keyword>
<reference evidence="9 10" key="1">
    <citation type="journal article" date="2015" name="Nature">
        <title>rRNA introns, odd ribosomes, and small enigmatic genomes across a large radiation of phyla.</title>
        <authorList>
            <person name="Brown C.T."/>
            <person name="Hug L.A."/>
            <person name="Thomas B.C."/>
            <person name="Sharon I."/>
            <person name="Castelle C.J."/>
            <person name="Singh A."/>
            <person name="Wilkins M.J."/>
            <person name="Williams K.H."/>
            <person name="Banfield J.F."/>
        </authorList>
    </citation>
    <scope>NUCLEOTIDE SEQUENCE [LARGE SCALE GENOMIC DNA]</scope>
</reference>
<dbReference type="InterPro" id="IPR046357">
    <property type="entry name" value="PPIase_dom_sf"/>
</dbReference>
<accession>A0A0G1L3T2</accession>
<dbReference type="PATRIC" id="fig|1619026.3.peg.9"/>
<dbReference type="PANTHER" id="PTHR43811:SF19">
    <property type="entry name" value="39 KDA FK506-BINDING NUCLEAR PROTEIN"/>
    <property type="match status" value="1"/>
</dbReference>
<dbReference type="AlphaFoldDB" id="A0A0G1L3T2"/>
<dbReference type="Gene3D" id="3.10.50.40">
    <property type="match status" value="1"/>
</dbReference>
<evidence type="ECO:0000313" key="10">
    <source>
        <dbReference type="Proteomes" id="UP000034368"/>
    </source>
</evidence>
<evidence type="ECO:0000256" key="3">
    <source>
        <dbReference type="ARBA" id="ARBA00023110"/>
    </source>
</evidence>
<dbReference type="EMBL" id="LCKD01000001">
    <property type="protein sequence ID" value="KKT90420.1"/>
    <property type="molecule type" value="Genomic_DNA"/>
</dbReference>
<evidence type="ECO:0000256" key="5">
    <source>
        <dbReference type="PROSITE-ProRule" id="PRU00277"/>
    </source>
</evidence>
<gene>
    <name evidence="9" type="ORF">UW90_C0001G0008</name>
</gene>
<comment type="caution">
    <text evidence="9">The sequence shown here is derived from an EMBL/GenBank/DDBJ whole genome shotgun (WGS) entry which is preliminary data.</text>
</comment>
<evidence type="ECO:0000259" key="8">
    <source>
        <dbReference type="PROSITE" id="PS50059"/>
    </source>
</evidence>
<dbReference type="Proteomes" id="UP000034368">
    <property type="component" value="Unassembled WGS sequence"/>
</dbReference>
<feature type="compositionally biased region" description="Low complexity" evidence="7">
    <location>
        <begin position="19"/>
        <end position="36"/>
    </location>
</feature>
<dbReference type="Pfam" id="PF00254">
    <property type="entry name" value="FKBP_C"/>
    <property type="match status" value="1"/>
</dbReference>
<comment type="catalytic activity">
    <reaction evidence="1 5 6">
        <text>[protein]-peptidylproline (omega=180) = [protein]-peptidylproline (omega=0)</text>
        <dbReference type="Rhea" id="RHEA:16237"/>
        <dbReference type="Rhea" id="RHEA-COMP:10747"/>
        <dbReference type="Rhea" id="RHEA-COMP:10748"/>
        <dbReference type="ChEBI" id="CHEBI:83833"/>
        <dbReference type="ChEBI" id="CHEBI:83834"/>
        <dbReference type="EC" id="5.2.1.8"/>
    </reaction>
</comment>
<protein>
    <recommendedName>
        <fullName evidence="6">Peptidyl-prolyl cis-trans isomerase</fullName>
        <ecNumber evidence="6">5.2.1.8</ecNumber>
    </recommendedName>
</protein>
<comment type="similarity">
    <text evidence="2 6">Belongs to the FKBP-type PPIase family.</text>
</comment>
<dbReference type="FunFam" id="3.10.50.40:FF:000006">
    <property type="entry name" value="Peptidyl-prolyl cis-trans isomerase"/>
    <property type="match status" value="1"/>
</dbReference>
<dbReference type="EC" id="5.2.1.8" evidence="6"/>
<feature type="region of interest" description="Disordered" evidence="7">
    <location>
        <begin position="17"/>
        <end position="39"/>
    </location>
</feature>
<dbReference type="SUPFAM" id="SSF54534">
    <property type="entry name" value="FKBP-like"/>
    <property type="match status" value="1"/>
</dbReference>
<organism evidence="9 10">
    <name type="scientific">Candidatus Yanofskybacteria bacterium GW2011_GWB1_45_11</name>
    <dbReference type="NCBI Taxonomy" id="1619026"/>
    <lineage>
        <taxon>Bacteria</taxon>
        <taxon>Candidatus Yanofskyibacteriota</taxon>
    </lineage>
</organism>
<proteinExistence type="inferred from homology"/>
<evidence type="ECO:0000256" key="6">
    <source>
        <dbReference type="RuleBase" id="RU003915"/>
    </source>
</evidence>
<dbReference type="PROSITE" id="PS50059">
    <property type="entry name" value="FKBP_PPIASE"/>
    <property type="match status" value="1"/>
</dbReference>
<evidence type="ECO:0000313" key="9">
    <source>
        <dbReference type="EMBL" id="KKT90420.1"/>
    </source>
</evidence>
<dbReference type="InterPro" id="IPR001179">
    <property type="entry name" value="PPIase_FKBP_dom"/>
</dbReference>
<evidence type="ECO:0000256" key="7">
    <source>
        <dbReference type="SAM" id="MobiDB-lite"/>
    </source>
</evidence>
<feature type="domain" description="PPIase FKBP-type" evidence="8">
    <location>
        <begin position="63"/>
        <end position="152"/>
    </location>
</feature>